<dbReference type="Pfam" id="PF00550">
    <property type="entry name" value="PP-binding"/>
    <property type="match status" value="1"/>
</dbReference>
<accession>A0AB33KP76</accession>
<evidence type="ECO:0000259" key="1">
    <source>
        <dbReference type="PROSITE" id="PS50075"/>
    </source>
</evidence>
<sequence>MTSAVQTLDLEQLREIIAEVLDVETADVGDDTSFTDDLEIDSLMALEVVVVLEKRYRVKLREEELKQVTCLRAAYGLIAQKLADPR</sequence>
<proteinExistence type="predicted"/>
<dbReference type="EMBL" id="AP035884">
    <property type="protein sequence ID" value="BFP53455.1"/>
    <property type="molecule type" value="Genomic_DNA"/>
</dbReference>
<dbReference type="InterPro" id="IPR036736">
    <property type="entry name" value="ACP-like_sf"/>
</dbReference>
<evidence type="ECO:0000313" key="2">
    <source>
        <dbReference type="EMBL" id="BFP53455.1"/>
    </source>
</evidence>
<dbReference type="InterPro" id="IPR009081">
    <property type="entry name" value="PP-bd_ACP"/>
</dbReference>
<name>A0AB33KP76_9ACTN</name>
<gene>
    <name evidence="2" type="ORF">SCMC78_32620</name>
</gene>
<dbReference type="AlphaFoldDB" id="A0AB33KP76"/>
<dbReference type="SUPFAM" id="SSF47336">
    <property type="entry name" value="ACP-like"/>
    <property type="match status" value="1"/>
</dbReference>
<dbReference type="GeneID" id="95485847"/>
<organism evidence="2">
    <name type="scientific">Streptomyces sp. CMC78</name>
    <dbReference type="NCBI Taxonomy" id="3231512"/>
    <lineage>
        <taxon>Bacteria</taxon>
        <taxon>Bacillati</taxon>
        <taxon>Actinomycetota</taxon>
        <taxon>Actinomycetes</taxon>
        <taxon>Kitasatosporales</taxon>
        <taxon>Streptomycetaceae</taxon>
        <taxon>Streptomyces</taxon>
    </lineage>
</organism>
<protein>
    <submittedName>
        <fullName evidence="2">Acyl carrier protein</fullName>
    </submittedName>
</protein>
<reference evidence="2" key="1">
    <citation type="submission" date="2024-07" db="EMBL/GenBank/DDBJ databases">
        <title>Complete genome sequences of cellulolytic bacteria, Kitasatospora sp. CMC57 and Streptomyces sp. CMC78, isolated from Japanese agricultural soil.</title>
        <authorList>
            <person name="Hashimoto T."/>
            <person name="Ito M."/>
            <person name="Iwamoto M."/>
            <person name="Fukahori D."/>
            <person name="Shoda T."/>
            <person name="Sakoda M."/>
            <person name="Morohoshi T."/>
            <person name="Mitsuboshi M."/>
            <person name="Nishizawa T."/>
        </authorList>
    </citation>
    <scope>NUCLEOTIDE SEQUENCE</scope>
    <source>
        <strain evidence="2">CMC78</strain>
    </source>
</reference>
<dbReference type="RefSeq" id="WP_030082131.1">
    <property type="nucleotide sequence ID" value="NZ_AP035884.1"/>
</dbReference>
<feature type="domain" description="Carrier" evidence="1">
    <location>
        <begin position="4"/>
        <end position="82"/>
    </location>
</feature>
<dbReference type="Gene3D" id="1.10.1200.10">
    <property type="entry name" value="ACP-like"/>
    <property type="match status" value="1"/>
</dbReference>
<dbReference type="PROSITE" id="PS50075">
    <property type="entry name" value="CARRIER"/>
    <property type="match status" value="1"/>
</dbReference>
<dbReference type="KEGG" id="stcm:SCMC78_32620"/>